<protein>
    <submittedName>
        <fullName evidence="4">ComEA family DNA-binding protein</fullName>
    </submittedName>
</protein>
<dbReference type="InterPro" id="IPR019554">
    <property type="entry name" value="Soluble_ligand-bd"/>
</dbReference>
<dbReference type="EMBL" id="WSEK01000003">
    <property type="protein sequence ID" value="MVQ47666.1"/>
    <property type="molecule type" value="Genomic_DNA"/>
</dbReference>
<sequence length="275" mass="27694">MPPFRHRTGHQEAVSRRLAQLGAELAAQRPDPDEALDPGPEIPLPGRHASRRAAPGPQPWRDRWGLGPTHLVVVAVLAAVGLALTAWWVVRSQPSVVEAPPPTAPSGTTPALTGATPAASTPTASGAPTGSGTVTVDVSGAVRRPGIVVLDTGSRVVDAVEAAGGARRGANLSSVNLARLLVDGEQILVGAPAGAAGGAGPGPPAPSGPLGTVLVNINTASLAELETLPEVGPVTAQAIVTWREQHGGFSAIEELLEVDGIGDATLAQLTPHVTV</sequence>
<feature type="region of interest" description="Disordered" evidence="1">
    <location>
        <begin position="96"/>
        <end position="137"/>
    </location>
</feature>
<feature type="compositionally biased region" description="Low complexity" evidence="1">
    <location>
        <begin position="105"/>
        <end position="133"/>
    </location>
</feature>
<dbReference type="RefSeq" id="WP_157339805.1">
    <property type="nucleotide sequence ID" value="NZ_WSEK01000003.1"/>
</dbReference>
<dbReference type="GO" id="GO:0015628">
    <property type="term" value="P:protein secretion by the type II secretion system"/>
    <property type="evidence" value="ECO:0007669"/>
    <property type="project" value="TreeGrafter"/>
</dbReference>
<dbReference type="InterPro" id="IPR004509">
    <property type="entry name" value="Competence_ComEA_HhH"/>
</dbReference>
<dbReference type="Gene3D" id="3.10.560.10">
    <property type="entry name" value="Outer membrane lipoprotein wza domain like"/>
    <property type="match status" value="1"/>
</dbReference>
<dbReference type="GO" id="GO:0015627">
    <property type="term" value="C:type II protein secretion system complex"/>
    <property type="evidence" value="ECO:0007669"/>
    <property type="project" value="TreeGrafter"/>
</dbReference>
<feature type="region of interest" description="Disordered" evidence="1">
    <location>
        <begin position="25"/>
        <end position="61"/>
    </location>
</feature>
<name>A0A6L6XM58_9ACTN</name>
<evidence type="ECO:0000313" key="5">
    <source>
        <dbReference type="Proteomes" id="UP000473525"/>
    </source>
</evidence>
<dbReference type="Gene3D" id="1.10.150.280">
    <property type="entry name" value="AF1531-like domain"/>
    <property type="match status" value="1"/>
</dbReference>
<keyword evidence="2" id="KW-0472">Membrane</keyword>
<keyword evidence="4" id="KW-0238">DNA-binding</keyword>
<dbReference type="GO" id="GO:0003677">
    <property type="term" value="F:DNA binding"/>
    <property type="evidence" value="ECO:0007669"/>
    <property type="project" value="UniProtKB-KW"/>
</dbReference>
<evidence type="ECO:0000313" key="4">
    <source>
        <dbReference type="EMBL" id="MVQ47666.1"/>
    </source>
</evidence>
<dbReference type="PANTHER" id="PTHR21180">
    <property type="entry name" value="ENDONUCLEASE/EXONUCLEASE/PHOSPHATASE FAMILY DOMAIN-CONTAINING PROTEIN 1"/>
    <property type="match status" value="1"/>
</dbReference>
<feature type="domain" description="Soluble ligand binding" evidence="3">
    <location>
        <begin position="136"/>
        <end position="188"/>
    </location>
</feature>
<dbReference type="AlphaFoldDB" id="A0A6L6XM58"/>
<evidence type="ECO:0000256" key="2">
    <source>
        <dbReference type="SAM" id="Phobius"/>
    </source>
</evidence>
<reference evidence="4 5" key="1">
    <citation type="submission" date="2019-12" db="EMBL/GenBank/DDBJ databases">
        <authorList>
            <person name="Huq M.A."/>
        </authorList>
    </citation>
    <scope>NUCLEOTIDE SEQUENCE [LARGE SCALE GENOMIC DNA]</scope>
    <source>
        <strain evidence="4 5">MAH-18</strain>
    </source>
</reference>
<dbReference type="Proteomes" id="UP000473525">
    <property type="component" value="Unassembled WGS sequence"/>
</dbReference>
<keyword evidence="5" id="KW-1185">Reference proteome</keyword>
<keyword evidence="2" id="KW-0812">Transmembrane</keyword>
<evidence type="ECO:0000256" key="1">
    <source>
        <dbReference type="SAM" id="MobiDB-lite"/>
    </source>
</evidence>
<dbReference type="InterPro" id="IPR051675">
    <property type="entry name" value="Endo/Exo/Phosphatase_dom_1"/>
</dbReference>
<dbReference type="PANTHER" id="PTHR21180:SF32">
    <property type="entry name" value="ENDONUCLEASE_EXONUCLEASE_PHOSPHATASE FAMILY DOMAIN-CONTAINING PROTEIN 1"/>
    <property type="match status" value="1"/>
</dbReference>
<gene>
    <name evidence="4" type="ORF">GON03_00620</name>
</gene>
<dbReference type="Pfam" id="PF10531">
    <property type="entry name" value="SLBB"/>
    <property type="match status" value="1"/>
</dbReference>
<comment type="caution">
    <text evidence="4">The sequence shown here is derived from an EMBL/GenBank/DDBJ whole genome shotgun (WGS) entry which is preliminary data.</text>
</comment>
<evidence type="ECO:0000259" key="3">
    <source>
        <dbReference type="Pfam" id="PF10531"/>
    </source>
</evidence>
<dbReference type="InterPro" id="IPR010994">
    <property type="entry name" value="RuvA_2-like"/>
</dbReference>
<keyword evidence="2" id="KW-1133">Transmembrane helix</keyword>
<organism evidence="4 5">
    <name type="scientific">Nocardioides agri</name>
    <dbReference type="NCBI Taxonomy" id="2682843"/>
    <lineage>
        <taxon>Bacteria</taxon>
        <taxon>Bacillati</taxon>
        <taxon>Actinomycetota</taxon>
        <taxon>Actinomycetes</taxon>
        <taxon>Propionibacteriales</taxon>
        <taxon>Nocardioidaceae</taxon>
        <taxon>Nocardioides</taxon>
    </lineage>
</organism>
<dbReference type="NCBIfam" id="TIGR00426">
    <property type="entry name" value="competence protein ComEA helix-hairpin-helix repeat region"/>
    <property type="match status" value="1"/>
</dbReference>
<dbReference type="SUPFAM" id="SSF47781">
    <property type="entry name" value="RuvA domain 2-like"/>
    <property type="match status" value="1"/>
</dbReference>
<proteinExistence type="predicted"/>
<dbReference type="Pfam" id="PF12836">
    <property type="entry name" value="HHH_3"/>
    <property type="match status" value="1"/>
</dbReference>
<feature type="transmembrane region" description="Helical" evidence="2">
    <location>
        <begin position="71"/>
        <end position="90"/>
    </location>
</feature>
<accession>A0A6L6XM58</accession>